<comment type="subcellular location">
    <subcellularLocation>
        <location evidence="2">Cytoplasm</location>
    </subcellularLocation>
    <subcellularLocation>
        <location evidence="1">Endosome membrane</location>
        <topology evidence="1">Peripheral membrane protein</topology>
    </subcellularLocation>
</comment>
<keyword evidence="8" id="KW-0472">Membrane</keyword>
<evidence type="ECO:0000256" key="2">
    <source>
        <dbReference type="ARBA" id="ARBA00004496"/>
    </source>
</evidence>
<accession>A0ABY8TIV2</accession>
<feature type="compositionally biased region" description="Polar residues" evidence="9">
    <location>
        <begin position="196"/>
        <end position="205"/>
    </location>
</feature>
<evidence type="ECO:0000256" key="5">
    <source>
        <dbReference type="ARBA" id="ARBA00022490"/>
    </source>
</evidence>
<protein>
    <recommendedName>
        <fullName evidence="14">Vta1/callose synthase N-terminal domain-containing protein</fullName>
    </recommendedName>
</protein>
<dbReference type="Proteomes" id="UP001244341">
    <property type="component" value="Chromosome 1b"/>
</dbReference>
<feature type="compositionally biased region" description="Pro residues" evidence="9">
    <location>
        <begin position="372"/>
        <end position="387"/>
    </location>
</feature>
<dbReference type="Pfam" id="PF18097">
    <property type="entry name" value="Vta1_C"/>
    <property type="match status" value="1"/>
</dbReference>
<evidence type="ECO:0000256" key="1">
    <source>
        <dbReference type="ARBA" id="ARBA00004481"/>
    </source>
</evidence>
<gene>
    <name evidence="12" type="ORF">OEZ85_008325</name>
</gene>
<dbReference type="InterPro" id="IPR039431">
    <property type="entry name" value="Vta1/CALS_N"/>
</dbReference>
<evidence type="ECO:0000256" key="6">
    <source>
        <dbReference type="ARBA" id="ARBA00022753"/>
    </source>
</evidence>
<keyword evidence="13" id="KW-1185">Reference proteome</keyword>
<evidence type="ECO:0000259" key="11">
    <source>
        <dbReference type="Pfam" id="PF18097"/>
    </source>
</evidence>
<feature type="domain" description="Vta1 C-terminal" evidence="11">
    <location>
        <begin position="487"/>
        <end position="521"/>
    </location>
</feature>
<proteinExistence type="inferred from homology"/>
<keyword evidence="4" id="KW-0813">Transport</keyword>
<keyword evidence="7" id="KW-0653">Protein transport</keyword>
<dbReference type="Gene3D" id="1.25.40.270">
    <property type="entry name" value="Vacuolar protein sorting-associated protein vta1"/>
    <property type="match status" value="1"/>
</dbReference>
<dbReference type="InterPro" id="IPR044538">
    <property type="entry name" value="Vta1-like"/>
</dbReference>
<feature type="compositionally biased region" description="Low complexity" evidence="9">
    <location>
        <begin position="401"/>
        <end position="413"/>
    </location>
</feature>
<evidence type="ECO:0000313" key="12">
    <source>
        <dbReference type="EMBL" id="WIA08907.1"/>
    </source>
</evidence>
<sequence length="526" mass="54438">MLLPILQRAEEIQSVEPRMAYYCRLYAIKRGLELPKPTKEISGLIKATFLQCEKDKPAVKPDEEADRAYCENFALNVFRRADRVDRAARADMNTCKAYYAAAIFLQVLEQFLKPGEEMEYDAPDLLEKTRYALWRAAEIRKALREGRQPAPPPDAGTAVPGGAAGGSGDMFSGPAYEQSTPGEQQGPPPADAPGSNLDSIASSTDDFLALPKPPSTVPPAGSTGLLAPAAAAGPRFRPGSRVWCCPPGSGGGTPEEGTVGMVLSPAGGPGGQAMYKVALRDRLAEVSDSQMAPAVTAGARLLYVATYGDAPIGGSVIAAKVDSWPCMYLLQLDTGRTLDTDAAHVMVAEAAAGGSQGQATGYPAVGGGHPLPAAPPLVDPYSPPPPAAAAAAPPAAPYSPPARQQQQQQGPAAPAAPPPPAASSSPYPSYPQQGQPQRQQQPQQPGSPYRGGAQQAAAAPAAAAAAPAFQMPVLPPPGSFQPSGAAISEAQKWAKFAVSSLGHDDVTGAVKFLSDALRLLTQPSGK</sequence>
<evidence type="ECO:0000256" key="4">
    <source>
        <dbReference type="ARBA" id="ARBA00022448"/>
    </source>
</evidence>
<keyword evidence="6" id="KW-0967">Endosome</keyword>
<evidence type="ECO:0000259" key="10">
    <source>
        <dbReference type="Pfam" id="PF04652"/>
    </source>
</evidence>
<dbReference type="InterPro" id="IPR041212">
    <property type="entry name" value="Vta1_C"/>
</dbReference>
<dbReference type="Gene3D" id="1.20.5.420">
    <property type="entry name" value="Immunoglobulin FC, subunit C"/>
    <property type="match status" value="1"/>
</dbReference>
<dbReference type="PANTHER" id="PTHR46009">
    <property type="entry name" value="VACUOLAR PROTEIN SORTING-ASSOCIATED PROTEIN VTA1 HOMOLOG"/>
    <property type="match status" value="1"/>
</dbReference>
<feature type="region of interest" description="Disordered" evidence="9">
    <location>
        <begin position="352"/>
        <end position="465"/>
    </location>
</feature>
<feature type="compositionally biased region" description="Low complexity" evidence="9">
    <location>
        <begin position="422"/>
        <end position="465"/>
    </location>
</feature>
<evidence type="ECO:0000256" key="9">
    <source>
        <dbReference type="SAM" id="MobiDB-lite"/>
    </source>
</evidence>
<feature type="domain" description="Vta1/callose synthase N-terminal" evidence="10">
    <location>
        <begin position="3"/>
        <end position="145"/>
    </location>
</feature>
<evidence type="ECO:0000313" key="13">
    <source>
        <dbReference type="Proteomes" id="UP001244341"/>
    </source>
</evidence>
<evidence type="ECO:0000256" key="3">
    <source>
        <dbReference type="ARBA" id="ARBA00007895"/>
    </source>
</evidence>
<dbReference type="InterPro" id="IPR023175">
    <property type="entry name" value="Vta1/CALS_N_sf"/>
</dbReference>
<dbReference type="EMBL" id="CP126208">
    <property type="protein sequence ID" value="WIA08907.1"/>
    <property type="molecule type" value="Genomic_DNA"/>
</dbReference>
<evidence type="ECO:0000256" key="7">
    <source>
        <dbReference type="ARBA" id="ARBA00022927"/>
    </source>
</evidence>
<organism evidence="12 13">
    <name type="scientific">Tetradesmus obliquus</name>
    <name type="common">Green alga</name>
    <name type="synonym">Acutodesmus obliquus</name>
    <dbReference type="NCBI Taxonomy" id="3088"/>
    <lineage>
        <taxon>Eukaryota</taxon>
        <taxon>Viridiplantae</taxon>
        <taxon>Chlorophyta</taxon>
        <taxon>core chlorophytes</taxon>
        <taxon>Chlorophyceae</taxon>
        <taxon>CS clade</taxon>
        <taxon>Sphaeropleales</taxon>
        <taxon>Scenedesmaceae</taxon>
        <taxon>Tetradesmus</taxon>
    </lineage>
</organism>
<dbReference type="PANTHER" id="PTHR46009:SF1">
    <property type="entry name" value="VACUOLAR PROTEIN SORTING-ASSOCIATED PROTEIN VTA1 HOMOLOG"/>
    <property type="match status" value="1"/>
</dbReference>
<feature type="region of interest" description="Disordered" evidence="9">
    <location>
        <begin position="144"/>
        <end position="226"/>
    </location>
</feature>
<keyword evidence="5" id="KW-0963">Cytoplasm</keyword>
<comment type="similarity">
    <text evidence="3">Belongs to the VTA1 family.</text>
</comment>
<feature type="compositionally biased region" description="Low complexity" evidence="9">
    <location>
        <begin position="352"/>
        <end position="363"/>
    </location>
</feature>
<evidence type="ECO:0008006" key="14">
    <source>
        <dbReference type="Google" id="ProtNLM"/>
    </source>
</evidence>
<name>A0ABY8TIV2_TETOB</name>
<reference evidence="12 13" key="1">
    <citation type="submission" date="2023-05" db="EMBL/GenBank/DDBJ databases">
        <title>A 100% complete, gapless, phased diploid assembly of the Scenedesmus obliquus UTEX 3031 genome.</title>
        <authorList>
            <person name="Biondi T.C."/>
            <person name="Hanschen E.R."/>
            <person name="Kwon T."/>
            <person name="Eng W."/>
            <person name="Kruse C.P.S."/>
            <person name="Koehler S.I."/>
            <person name="Kunde Y."/>
            <person name="Gleasner C.D."/>
            <person name="You Mak K.T."/>
            <person name="Polle J."/>
            <person name="Hovde B.T."/>
            <person name="Starkenburg S.R."/>
        </authorList>
    </citation>
    <scope>NUCLEOTIDE SEQUENCE [LARGE SCALE GENOMIC DNA]</scope>
    <source>
        <strain evidence="12 13">DOE0152z</strain>
    </source>
</reference>
<evidence type="ECO:0000256" key="8">
    <source>
        <dbReference type="ARBA" id="ARBA00023136"/>
    </source>
</evidence>
<dbReference type="Pfam" id="PF04652">
    <property type="entry name" value="Vta1"/>
    <property type="match status" value="1"/>
</dbReference>